<dbReference type="AlphaFoldDB" id="A0A8C1UAB3"/>
<accession>A0A8C1UAB3</accession>
<evidence type="ECO:0000256" key="4">
    <source>
        <dbReference type="SAM" id="MobiDB-lite"/>
    </source>
</evidence>
<dbReference type="PANTHER" id="PTHR11860:SF87">
    <property type="entry name" value="CMRF35-LIKE MOLECULE 8"/>
    <property type="match status" value="1"/>
</dbReference>
<keyword evidence="2" id="KW-0812">Transmembrane</keyword>
<evidence type="ECO:0000313" key="6">
    <source>
        <dbReference type="Ensembl" id="ENSCCRP00015034551.1"/>
    </source>
</evidence>
<dbReference type="GO" id="GO:0004888">
    <property type="term" value="F:transmembrane signaling receptor activity"/>
    <property type="evidence" value="ECO:0007669"/>
    <property type="project" value="TreeGrafter"/>
</dbReference>
<reference evidence="6" key="1">
    <citation type="submission" date="2025-08" db="UniProtKB">
        <authorList>
            <consortium name="Ensembl"/>
        </authorList>
    </citation>
    <scope>IDENTIFICATION</scope>
</reference>
<dbReference type="Ensembl" id="ENSCCRT00015035761.1">
    <property type="protein sequence ID" value="ENSCCRP00015034551.1"/>
    <property type="gene ID" value="ENSCCRG00015014403.1"/>
</dbReference>
<protein>
    <recommendedName>
        <fullName evidence="5">Ig-like domain-containing protein</fullName>
    </recommendedName>
</protein>
<evidence type="ECO:0000256" key="3">
    <source>
        <dbReference type="ARBA" id="ARBA00023136"/>
    </source>
</evidence>
<dbReference type="InterPro" id="IPR007110">
    <property type="entry name" value="Ig-like_dom"/>
</dbReference>
<dbReference type="InterPro" id="IPR013783">
    <property type="entry name" value="Ig-like_fold"/>
</dbReference>
<dbReference type="SUPFAM" id="SSF48726">
    <property type="entry name" value="Immunoglobulin"/>
    <property type="match status" value="2"/>
</dbReference>
<comment type="subcellular location">
    <subcellularLocation>
        <location evidence="1">Membrane</location>
    </subcellularLocation>
</comment>
<dbReference type="Proteomes" id="UP000694700">
    <property type="component" value="Unplaced"/>
</dbReference>
<feature type="domain" description="Ig-like" evidence="5">
    <location>
        <begin position="24"/>
        <end position="140"/>
    </location>
</feature>
<evidence type="ECO:0000313" key="7">
    <source>
        <dbReference type="Proteomes" id="UP000694700"/>
    </source>
</evidence>
<dbReference type="GO" id="GO:0005886">
    <property type="term" value="C:plasma membrane"/>
    <property type="evidence" value="ECO:0007669"/>
    <property type="project" value="TreeGrafter"/>
</dbReference>
<feature type="compositionally biased region" description="Basic and acidic residues" evidence="4">
    <location>
        <begin position="258"/>
        <end position="273"/>
    </location>
</feature>
<dbReference type="InterPro" id="IPR003599">
    <property type="entry name" value="Ig_sub"/>
</dbReference>
<dbReference type="Gene3D" id="2.60.40.10">
    <property type="entry name" value="Immunoglobulins"/>
    <property type="match status" value="2"/>
</dbReference>
<dbReference type="PROSITE" id="PS50835">
    <property type="entry name" value="IG_LIKE"/>
    <property type="match status" value="2"/>
</dbReference>
<evidence type="ECO:0000256" key="2">
    <source>
        <dbReference type="ARBA" id="ARBA00022692"/>
    </source>
</evidence>
<keyword evidence="3" id="KW-0472">Membrane</keyword>
<dbReference type="InterPro" id="IPR013106">
    <property type="entry name" value="Ig_V-set"/>
</dbReference>
<feature type="region of interest" description="Disordered" evidence="4">
    <location>
        <begin position="258"/>
        <end position="294"/>
    </location>
</feature>
<sequence length="294" mass="33484">MCKPNFFKITLFKFNKIKLGPFFPRVVLYELVLINEIEQRAKIIFLSVGVECYGGSNHTLTVQTGGSVTIPCYYDKKYTQQKKYWYSEIEKTYKNTSEENLSIIDHPDQSLFTVTMRNLQNKHNGNYYCVVETGEQPPIKTIYEPYLKIQSAPDVSVVSSSVSGHEGGDISVQCFYSSGYKNKLKQWCRYKDQSCYTVGRTDTSQNSSVQISDDGRRSFTVLMTGLRLTDSGWYWCSAGEAMNPVHLTVIEEESVSKEIGAEDKDSEGLEQRSQKRRRRNVDRISTDGAAGNCF</sequence>
<dbReference type="InterPro" id="IPR050671">
    <property type="entry name" value="CD300_family_receptors"/>
</dbReference>
<dbReference type="Pfam" id="PF07686">
    <property type="entry name" value="V-set"/>
    <property type="match status" value="2"/>
</dbReference>
<dbReference type="PANTHER" id="PTHR11860">
    <property type="entry name" value="POLYMERIC-IMMUNOGLOBULIN RECEPTOR"/>
    <property type="match status" value="1"/>
</dbReference>
<dbReference type="SMART" id="SM00409">
    <property type="entry name" value="IG"/>
    <property type="match status" value="2"/>
</dbReference>
<evidence type="ECO:0000256" key="1">
    <source>
        <dbReference type="ARBA" id="ARBA00004370"/>
    </source>
</evidence>
<evidence type="ECO:0000259" key="5">
    <source>
        <dbReference type="PROSITE" id="PS50835"/>
    </source>
</evidence>
<organism evidence="6 7">
    <name type="scientific">Cyprinus carpio</name>
    <name type="common">Common carp</name>
    <dbReference type="NCBI Taxonomy" id="7962"/>
    <lineage>
        <taxon>Eukaryota</taxon>
        <taxon>Metazoa</taxon>
        <taxon>Chordata</taxon>
        <taxon>Craniata</taxon>
        <taxon>Vertebrata</taxon>
        <taxon>Euteleostomi</taxon>
        <taxon>Actinopterygii</taxon>
        <taxon>Neopterygii</taxon>
        <taxon>Teleostei</taxon>
        <taxon>Ostariophysi</taxon>
        <taxon>Cypriniformes</taxon>
        <taxon>Cyprinidae</taxon>
        <taxon>Cyprininae</taxon>
        <taxon>Cyprinus</taxon>
    </lineage>
</organism>
<proteinExistence type="predicted"/>
<name>A0A8C1UAB3_CYPCA</name>
<dbReference type="InterPro" id="IPR036179">
    <property type="entry name" value="Ig-like_dom_sf"/>
</dbReference>
<feature type="domain" description="Ig-like" evidence="5">
    <location>
        <begin position="153"/>
        <end position="256"/>
    </location>
</feature>